<dbReference type="Proteomes" id="UP000591941">
    <property type="component" value="Unassembled WGS sequence"/>
</dbReference>
<dbReference type="Pfam" id="PF01668">
    <property type="entry name" value="SmpB"/>
    <property type="match status" value="1"/>
</dbReference>
<sequence>MARENTRQITDNRKARHDYFVHETYEAGLALFGTEVKSLRAGKVNLKDGFVRIHQGELWLYNVHISPYEQGNRFNQDPLRNRKLLMHKSEIHRLFGKVQQKGYTLIPLSLYWSRGKVKVKLGLCTGKKNYDKRRDLAEKSAKRDMDRALAARHA</sequence>
<dbReference type="InterPro" id="IPR020081">
    <property type="entry name" value="SsrA-bd_prot_CS"/>
</dbReference>
<dbReference type="GeneID" id="93486385"/>
<dbReference type="EMBL" id="JACHHI010000005">
    <property type="protein sequence ID" value="MBB6478063.1"/>
    <property type="molecule type" value="Genomic_DNA"/>
</dbReference>
<evidence type="ECO:0000313" key="4">
    <source>
        <dbReference type="EMBL" id="MBB6478063.1"/>
    </source>
</evidence>
<dbReference type="PANTHER" id="PTHR30308">
    <property type="entry name" value="TMRNA-BINDING COMPONENT OF TRANS-TRANSLATION TAGGING COMPLEX"/>
    <property type="match status" value="1"/>
</dbReference>
<organism evidence="4 5">
    <name type="scientific">Negativicoccus succinicivorans</name>
    <dbReference type="NCBI Taxonomy" id="620903"/>
    <lineage>
        <taxon>Bacteria</taxon>
        <taxon>Bacillati</taxon>
        <taxon>Bacillota</taxon>
        <taxon>Negativicutes</taxon>
        <taxon>Veillonellales</taxon>
        <taxon>Veillonellaceae</taxon>
        <taxon>Negativicoccus</taxon>
    </lineage>
</organism>
<dbReference type="NCBIfam" id="NF003843">
    <property type="entry name" value="PRK05422.1"/>
    <property type="match status" value="1"/>
</dbReference>
<evidence type="ECO:0000256" key="1">
    <source>
        <dbReference type="ARBA" id="ARBA00022490"/>
    </source>
</evidence>
<name>A0A841R2R3_9FIRM</name>
<dbReference type="InterPro" id="IPR023620">
    <property type="entry name" value="SmpB"/>
</dbReference>
<comment type="function">
    <text evidence="3">Required for rescue of stalled ribosomes mediated by trans-translation. Binds to transfer-messenger RNA (tmRNA), required for stable association of tmRNA with ribosomes. tmRNA and SmpB together mimic tRNA shape, replacing the anticodon stem-loop with SmpB. tmRNA is encoded by the ssrA gene; the 2 termini fold to resemble tRNA(Ala) and it encodes a 'tag peptide', a short internal open reading frame. During trans-translation Ala-aminoacylated tmRNA acts like a tRNA, entering the A-site of stalled ribosomes, displacing the stalled mRNA. The ribosome then switches to translate the ORF on the tmRNA; the nascent peptide is terminated with the 'tag peptide' encoded by the tmRNA and targeted for degradation. The ribosome is freed to recommence translation, which seems to be the essential function of trans-translation.</text>
</comment>
<dbReference type="AlphaFoldDB" id="A0A841R2R3"/>
<dbReference type="PROSITE" id="PS01317">
    <property type="entry name" value="SSRP"/>
    <property type="match status" value="1"/>
</dbReference>
<dbReference type="GO" id="GO:0070929">
    <property type="term" value="P:trans-translation"/>
    <property type="evidence" value="ECO:0007669"/>
    <property type="project" value="UniProtKB-UniRule"/>
</dbReference>
<dbReference type="InterPro" id="IPR000037">
    <property type="entry name" value="SsrA-bd_prot"/>
</dbReference>
<comment type="caution">
    <text evidence="4">The sequence shown here is derived from an EMBL/GenBank/DDBJ whole genome shotgun (WGS) entry which is preliminary data.</text>
</comment>
<keyword evidence="2 3" id="KW-0694">RNA-binding</keyword>
<protein>
    <recommendedName>
        <fullName evidence="3">SsrA-binding protein</fullName>
    </recommendedName>
    <alternativeName>
        <fullName evidence="3">Small protein B</fullName>
    </alternativeName>
</protein>
<dbReference type="PANTHER" id="PTHR30308:SF2">
    <property type="entry name" value="SSRA-BINDING PROTEIN"/>
    <property type="match status" value="1"/>
</dbReference>
<keyword evidence="1 3" id="KW-0963">Cytoplasm</keyword>
<dbReference type="CDD" id="cd09294">
    <property type="entry name" value="SmpB"/>
    <property type="match status" value="1"/>
</dbReference>
<dbReference type="OrthoDB" id="9805462at2"/>
<dbReference type="GO" id="GO:0003723">
    <property type="term" value="F:RNA binding"/>
    <property type="evidence" value="ECO:0007669"/>
    <property type="project" value="UniProtKB-UniRule"/>
</dbReference>
<dbReference type="GO" id="GO:0070930">
    <property type="term" value="P:trans-translation-dependent protein tagging"/>
    <property type="evidence" value="ECO:0007669"/>
    <property type="project" value="TreeGrafter"/>
</dbReference>
<evidence type="ECO:0000256" key="3">
    <source>
        <dbReference type="HAMAP-Rule" id="MF_00023"/>
    </source>
</evidence>
<evidence type="ECO:0000313" key="5">
    <source>
        <dbReference type="Proteomes" id="UP000591941"/>
    </source>
</evidence>
<accession>A0A841R2R3</accession>
<dbReference type="NCBIfam" id="TIGR00086">
    <property type="entry name" value="smpB"/>
    <property type="match status" value="1"/>
</dbReference>
<evidence type="ECO:0000256" key="2">
    <source>
        <dbReference type="ARBA" id="ARBA00022884"/>
    </source>
</evidence>
<dbReference type="GO" id="GO:0005829">
    <property type="term" value="C:cytosol"/>
    <property type="evidence" value="ECO:0007669"/>
    <property type="project" value="TreeGrafter"/>
</dbReference>
<dbReference type="SUPFAM" id="SSF74982">
    <property type="entry name" value="Small protein B (SmpB)"/>
    <property type="match status" value="1"/>
</dbReference>
<dbReference type="RefSeq" id="WP_024048403.1">
    <property type="nucleotide sequence ID" value="NZ_CABWNB010000004.1"/>
</dbReference>
<gene>
    <name evidence="3" type="primary">smpB</name>
    <name evidence="4" type="ORF">HNR45_001124</name>
</gene>
<reference evidence="4 5" key="1">
    <citation type="submission" date="2020-08" db="EMBL/GenBank/DDBJ databases">
        <title>Genomic Encyclopedia of Type Strains, Phase IV (KMG-IV): sequencing the most valuable type-strain genomes for metagenomic binning, comparative biology and taxonomic classification.</title>
        <authorList>
            <person name="Goeker M."/>
        </authorList>
    </citation>
    <scope>NUCLEOTIDE SEQUENCE [LARGE SCALE GENOMIC DNA]</scope>
    <source>
        <strain evidence="4 5">DSM 21255</strain>
    </source>
</reference>
<proteinExistence type="inferred from homology"/>
<dbReference type="Gene3D" id="2.40.280.10">
    <property type="match status" value="1"/>
</dbReference>
<dbReference type="HAMAP" id="MF_00023">
    <property type="entry name" value="SmpB"/>
    <property type="match status" value="1"/>
</dbReference>
<comment type="similarity">
    <text evidence="3">Belongs to the SmpB family.</text>
</comment>
<keyword evidence="5" id="KW-1185">Reference proteome</keyword>
<comment type="subcellular location">
    <subcellularLocation>
        <location evidence="3">Cytoplasm</location>
    </subcellularLocation>
    <text evidence="3">The tmRNA-SmpB complex associates with stalled 70S ribosomes.</text>
</comment>